<evidence type="ECO:0000256" key="5">
    <source>
        <dbReference type="ARBA" id="ARBA00023136"/>
    </source>
</evidence>
<evidence type="ECO:0000259" key="12">
    <source>
        <dbReference type="PROSITE" id="PS50259"/>
    </source>
</evidence>
<dbReference type="InterPro" id="IPR002455">
    <property type="entry name" value="GPCR3_GABA-B"/>
</dbReference>
<feature type="chain" id="PRO_5011011377" evidence="11">
    <location>
        <begin position="33"/>
        <end position="914"/>
    </location>
</feature>
<dbReference type="Pfam" id="PF00003">
    <property type="entry name" value="7tm_3"/>
    <property type="match status" value="1"/>
</dbReference>
<feature type="region of interest" description="Disordered" evidence="9">
    <location>
        <begin position="716"/>
        <end position="744"/>
    </location>
</feature>
<dbReference type="InterPro" id="IPR001828">
    <property type="entry name" value="ANF_lig-bd_rcpt"/>
</dbReference>
<keyword evidence="8" id="KW-0807">Transducer</keyword>
<keyword evidence="11" id="KW-0732">Signal</keyword>
<evidence type="ECO:0000313" key="13">
    <source>
        <dbReference type="EMBL" id="ORZ36757.1"/>
    </source>
</evidence>
<feature type="transmembrane region" description="Helical" evidence="10">
    <location>
        <begin position="486"/>
        <end position="507"/>
    </location>
</feature>
<evidence type="ECO:0000256" key="1">
    <source>
        <dbReference type="ARBA" id="ARBA00004141"/>
    </source>
</evidence>
<sequence length="914" mass="99470">MFHRFRTLQLRLVASACVICLQLVALAPHIRAQQNLTLGVLMPSLDTIRTVEPGYFNLLDATFRIVEWVTADINTNVALPAGYRFNLVYWDSGFARQRSVDAAIRGLQAGSLGLVGEWASKNTIPAALATPTFRMPMCGGASTSDELSNKVEFPLHFRLIPPDKSQGIFLAQVCKYLEWTSVNLMTVNEPYGLSLAKMFTDTAKALNITIQRSYLIQQNWALPSEFDPLLASLADSPSRITLFMGVPEKFAHVVKSAAKFKFGSDWTWVGGDAWVATQDVLVEYNLSAAEKAILDGLLFAWPAETAPGHPRYDLMNQRWQQQFGNTNFSTTSYALNLASCVEVLAYSWLSVIQREGLGRVLNRTYSPRLEDFIGTPRDTVSGRAVFTPEGDRNGTFELFNTYKGASKVFLRYSDGSFTKINEPIFANGLSTIPDGKVKYIHMYPSTESPGVQAVLGITGIAMALVLGSWCMIVYYRKSRRIRHLGLPFTAVLCIGLLVSLLTPFLAAGYPTDFTCSAQYWTLVLGFSLSLSSIWIRSYRIFKVFDNRVLSKSQSVKTSSLVRRMLILPIVQVVLLSIGQAQGPFRPSVKSVGAIVQYSCVDDSGRHIGNSMLYTASALDAAILVLLAWVSYKIRGIHTSFKDTVFIAYSIHNLIIAAIVSSAIAALFDGQSLVMYYVKSCGTLYANMALFSTMVFRHVYHLPLEARQARDGANAMNAMNDDQEDSSGIDDGTPSSGASGSVGTASQLGSKSIFAGVYAVKQSTGFFRRWAKCEVTMLQNEGLLSIFDPACKGSGRAVRVKYCILDIDPPDYPLCLAISCPGTDAFAIQFNSQTERSRWAAVMSTAGAAQRDASSGVIASMIRARTMSMAGAATAGRSASISAALPPQAGLTPAGLSVGKPVLKATRKASHGSAA</sequence>
<reference evidence="13 14" key="1">
    <citation type="submission" date="2016-07" db="EMBL/GenBank/DDBJ databases">
        <title>Pervasive Adenine N6-methylation of Active Genes in Fungi.</title>
        <authorList>
            <consortium name="DOE Joint Genome Institute"/>
            <person name="Mondo S.J."/>
            <person name="Dannebaum R.O."/>
            <person name="Kuo R.C."/>
            <person name="Labutti K."/>
            <person name="Haridas S."/>
            <person name="Kuo A."/>
            <person name="Salamov A."/>
            <person name="Ahrendt S.R."/>
            <person name="Lipzen A."/>
            <person name="Sullivan W."/>
            <person name="Andreopoulos W.B."/>
            <person name="Clum A."/>
            <person name="Lindquist E."/>
            <person name="Daum C."/>
            <person name="Ramamoorthy G.K."/>
            <person name="Gryganskyi A."/>
            <person name="Culley D."/>
            <person name="Magnuson J.K."/>
            <person name="James T.Y."/>
            <person name="O'Malley M.A."/>
            <person name="Stajich J.E."/>
            <person name="Spatafora J.W."/>
            <person name="Visel A."/>
            <person name="Grigoriev I.V."/>
        </authorList>
    </citation>
    <scope>NUCLEOTIDE SEQUENCE [LARGE SCALE GENOMIC DNA]</scope>
    <source>
        <strain evidence="13 14">PL171</strain>
    </source>
</reference>
<dbReference type="GO" id="GO:0038039">
    <property type="term" value="C:G protein-coupled receptor heterodimeric complex"/>
    <property type="evidence" value="ECO:0007669"/>
    <property type="project" value="TreeGrafter"/>
</dbReference>
<organism evidence="13 14">
    <name type="scientific">Catenaria anguillulae PL171</name>
    <dbReference type="NCBI Taxonomy" id="765915"/>
    <lineage>
        <taxon>Eukaryota</taxon>
        <taxon>Fungi</taxon>
        <taxon>Fungi incertae sedis</taxon>
        <taxon>Blastocladiomycota</taxon>
        <taxon>Blastocladiomycetes</taxon>
        <taxon>Blastocladiales</taxon>
        <taxon>Catenariaceae</taxon>
        <taxon>Catenaria</taxon>
    </lineage>
</organism>
<evidence type="ECO:0000256" key="8">
    <source>
        <dbReference type="ARBA" id="ARBA00023224"/>
    </source>
</evidence>
<dbReference type="GO" id="GO:0007214">
    <property type="term" value="P:gamma-aminobutyric acid signaling pathway"/>
    <property type="evidence" value="ECO:0007669"/>
    <property type="project" value="TreeGrafter"/>
</dbReference>
<dbReference type="PANTHER" id="PTHR10519:SF20">
    <property type="entry name" value="G-PROTEIN COUPLED RECEPTOR 156-RELATED"/>
    <property type="match status" value="1"/>
</dbReference>
<keyword evidence="3 10" id="KW-1133">Transmembrane helix</keyword>
<feature type="transmembrane region" description="Helical" evidence="10">
    <location>
        <begin position="560"/>
        <end position="580"/>
    </location>
</feature>
<keyword evidence="4" id="KW-0297">G-protein coupled receptor</keyword>
<dbReference type="Pfam" id="PF01094">
    <property type="entry name" value="ANF_receptor"/>
    <property type="match status" value="1"/>
</dbReference>
<feature type="transmembrane region" description="Helical" evidence="10">
    <location>
        <begin position="453"/>
        <end position="474"/>
    </location>
</feature>
<name>A0A1Y2HQ69_9FUNG</name>
<feature type="transmembrane region" description="Helical" evidence="10">
    <location>
        <begin position="611"/>
        <end position="631"/>
    </location>
</feature>
<dbReference type="PROSITE" id="PS50259">
    <property type="entry name" value="G_PROTEIN_RECEP_F3_4"/>
    <property type="match status" value="1"/>
</dbReference>
<keyword evidence="14" id="KW-1185">Reference proteome</keyword>
<dbReference type="Gene3D" id="3.40.50.2300">
    <property type="match status" value="2"/>
</dbReference>
<evidence type="ECO:0000256" key="7">
    <source>
        <dbReference type="ARBA" id="ARBA00023180"/>
    </source>
</evidence>
<dbReference type="AlphaFoldDB" id="A0A1Y2HQ69"/>
<evidence type="ECO:0000313" key="14">
    <source>
        <dbReference type="Proteomes" id="UP000193411"/>
    </source>
</evidence>
<evidence type="ECO:0000256" key="3">
    <source>
        <dbReference type="ARBA" id="ARBA00022989"/>
    </source>
</evidence>
<dbReference type="SUPFAM" id="SSF53822">
    <property type="entry name" value="Periplasmic binding protein-like I"/>
    <property type="match status" value="1"/>
</dbReference>
<dbReference type="STRING" id="765915.A0A1Y2HQ69"/>
<protein>
    <submittedName>
        <fullName evidence="13">Periplasmic binding protein-like I</fullName>
    </submittedName>
</protein>
<dbReference type="InterPro" id="IPR017978">
    <property type="entry name" value="GPCR_3_C"/>
</dbReference>
<dbReference type="GO" id="GO:0004965">
    <property type="term" value="F:G protein-coupled GABA receptor activity"/>
    <property type="evidence" value="ECO:0007669"/>
    <property type="project" value="InterPro"/>
</dbReference>
<dbReference type="PANTHER" id="PTHR10519">
    <property type="entry name" value="GABA-B RECEPTOR"/>
    <property type="match status" value="1"/>
</dbReference>
<proteinExistence type="predicted"/>
<keyword evidence="5 10" id="KW-0472">Membrane</keyword>
<accession>A0A1Y2HQ69</accession>
<dbReference type="Proteomes" id="UP000193411">
    <property type="component" value="Unassembled WGS sequence"/>
</dbReference>
<comment type="subcellular location">
    <subcellularLocation>
        <location evidence="1">Membrane</location>
        <topology evidence="1">Multi-pass membrane protein</topology>
    </subcellularLocation>
</comment>
<dbReference type="InterPro" id="IPR000337">
    <property type="entry name" value="GPCR_3"/>
</dbReference>
<evidence type="ECO:0000256" key="6">
    <source>
        <dbReference type="ARBA" id="ARBA00023170"/>
    </source>
</evidence>
<comment type="caution">
    <text evidence="13">The sequence shown here is derived from an EMBL/GenBank/DDBJ whole genome shotgun (WGS) entry which is preliminary data.</text>
</comment>
<gene>
    <name evidence="13" type="ORF">BCR44DRAFT_41838</name>
</gene>
<keyword evidence="6" id="KW-0675">Receptor</keyword>
<keyword evidence="2 10" id="KW-0812">Transmembrane</keyword>
<feature type="compositionally biased region" description="Low complexity" evidence="9">
    <location>
        <begin position="731"/>
        <end position="744"/>
    </location>
</feature>
<keyword evidence="7" id="KW-0325">Glycoprotein</keyword>
<dbReference type="PRINTS" id="PR00248">
    <property type="entry name" value="GPCRMGR"/>
</dbReference>
<feature type="signal peptide" evidence="11">
    <location>
        <begin position="1"/>
        <end position="32"/>
    </location>
</feature>
<dbReference type="EMBL" id="MCFL01000015">
    <property type="protein sequence ID" value="ORZ36757.1"/>
    <property type="molecule type" value="Genomic_DNA"/>
</dbReference>
<feature type="transmembrane region" description="Helical" evidence="10">
    <location>
        <begin position="643"/>
        <end position="667"/>
    </location>
</feature>
<evidence type="ECO:0000256" key="10">
    <source>
        <dbReference type="SAM" id="Phobius"/>
    </source>
</evidence>
<dbReference type="OrthoDB" id="5597995at2759"/>
<evidence type="ECO:0000256" key="2">
    <source>
        <dbReference type="ARBA" id="ARBA00022692"/>
    </source>
</evidence>
<evidence type="ECO:0000256" key="11">
    <source>
        <dbReference type="SAM" id="SignalP"/>
    </source>
</evidence>
<evidence type="ECO:0000256" key="9">
    <source>
        <dbReference type="SAM" id="MobiDB-lite"/>
    </source>
</evidence>
<evidence type="ECO:0000256" key="4">
    <source>
        <dbReference type="ARBA" id="ARBA00023040"/>
    </source>
</evidence>
<feature type="transmembrane region" description="Helical" evidence="10">
    <location>
        <begin position="519"/>
        <end position="539"/>
    </location>
</feature>
<dbReference type="InterPro" id="IPR028082">
    <property type="entry name" value="Peripla_BP_I"/>
</dbReference>
<feature type="domain" description="G-protein coupled receptors family 3 profile" evidence="12">
    <location>
        <begin position="471"/>
        <end position="667"/>
    </location>
</feature>